<dbReference type="RefSeq" id="WP_151116861.1">
    <property type="nucleotide sequence ID" value="NZ_CP042582.1"/>
</dbReference>
<dbReference type="PANTHER" id="PTHR10410">
    <property type="entry name" value="EUKARYOTIC TRANSLATION INITIATION FACTOR 3 -RELATED"/>
    <property type="match status" value="1"/>
</dbReference>
<feature type="domain" description="MPN" evidence="6">
    <location>
        <begin position="39"/>
        <end position="175"/>
    </location>
</feature>
<sequence>MQWTEQEPDFTCVPQNAIFATLPFPLPLLLSLRVQAEPIVLLERSVAGAIKAHLHMRNEEMGGLLVGQVARHQNGSLLIRIDNHVEADDFDSSSVSLAMNPSVWNAARAKVVDFHYVIGWYHSHPNLGAFFSGTDRATQRHFFREPHSIGLVIDPIRDEEAWFIGEGSLSLQPMNIFRY</sequence>
<dbReference type="EMBL" id="CP042582">
    <property type="protein sequence ID" value="QEX21933.1"/>
    <property type="molecule type" value="Genomic_DNA"/>
</dbReference>
<dbReference type="PROSITE" id="PS50249">
    <property type="entry name" value="MPN"/>
    <property type="match status" value="1"/>
</dbReference>
<dbReference type="OrthoDB" id="3292458at2"/>
<name>A0A5J6MYA5_9PROT</name>
<dbReference type="AlphaFoldDB" id="A0A5J6MYA5"/>
<keyword evidence="2" id="KW-0479">Metal-binding</keyword>
<evidence type="ECO:0000259" key="6">
    <source>
        <dbReference type="PROSITE" id="PS50249"/>
    </source>
</evidence>
<keyword evidence="4" id="KW-0862">Zinc</keyword>
<evidence type="ECO:0000256" key="3">
    <source>
        <dbReference type="ARBA" id="ARBA00022801"/>
    </source>
</evidence>
<dbReference type="GO" id="GO:0008237">
    <property type="term" value="F:metallopeptidase activity"/>
    <property type="evidence" value="ECO:0007669"/>
    <property type="project" value="UniProtKB-KW"/>
</dbReference>
<dbReference type="Proteomes" id="UP000325797">
    <property type="component" value="Chromosome"/>
</dbReference>
<gene>
    <name evidence="7" type="ORF">FRZ61_18620</name>
</gene>
<accession>A0A5J6MYA5</accession>
<evidence type="ECO:0000256" key="2">
    <source>
        <dbReference type="ARBA" id="ARBA00022723"/>
    </source>
</evidence>
<dbReference type="SUPFAM" id="SSF102712">
    <property type="entry name" value="JAB1/MPN domain"/>
    <property type="match status" value="1"/>
</dbReference>
<keyword evidence="5" id="KW-0482">Metalloprotease</keyword>
<evidence type="ECO:0000256" key="1">
    <source>
        <dbReference type="ARBA" id="ARBA00022670"/>
    </source>
</evidence>
<organism evidence="7 8">
    <name type="scientific">Hypericibacter adhaerens</name>
    <dbReference type="NCBI Taxonomy" id="2602016"/>
    <lineage>
        <taxon>Bacteria</taxon>
        <taxon>Pseudomonadati</taxon>
        <taxon>Pseudomonadota</taxon>
        <taxon>Alphaproteobacteria</taxon>
        <taxon>Rhodospirillales</taxon>
        <taxon>Dongiaceae</taxon>
        <taxon>Hypericibacter</taxon>
    </lineage>
</organism>
<evidence type="ECO:0000256" key="4">
    <source>
        <dbReference type="ARBA" id="ARBA00022833"/>
    </source>
</evidence>
<keyword evidence="8" id="KW-1185">Reference proteome</keyword>
<dbReference type="KEGG" id="hadh:FRZ61_18620"/>
<dbReference type="Gene3D" id="3.40.140.10">
    <property type="entry name" value="Cytidine Deaminase, domain 2"/>
    <property type="match status" value="1"/>
</dbReference>
<keyword evidence="1" id="KW-0645">Protease</keyword>
<evidence type="ECO:0000256" key="5">
    <source>
        <dbReference type="ARBA" id="ARBA00023049"/>
    </source>
</evidence>
<dbReference type="InterPro" id="IPR037518">
    <property type="entry name" value="MPN"/>
</dbReference>
<proteinExistence type="predicted"/>
<keyword evidence="3" id="KW-0378">Hydrolase</keyword>
<evidence type="ECO:0000313" key="8">
    <source>
        <dbReference type="Proteomes" id="UP000325797"/>
    </source>
</evidence>
<dbReference type="Pfam" id="PF14464">
    <property type="entry name" value="Prok-JAB"/>
    <property type="match status" value="1"/>
</dbReference>
<evidence type="ECO:0000313" key="7">
    <source>
        <dbReference type="EMBL" id="QEX21933.1"/>
    </source>
</evidence>
<dbReference type="InterPro" id="IPR050242">
    <property type="entry name" value="JAMM_MPN+_peptidase_M67A"/>
</dbReference>
<dbReference type="GO" id="GO:0046872">
    <property type="term" value="F:metal ion binding"/>
    <property type="evidence" value="ECO:0007669"/>
    <property type="project" value="UniProtKB-KW"/>
</dbReference>
<dbReference type="GO" id="GO:0006508">
    <property type="term" value="P:proteolysis"/>
    <property type="evidence" value="ECO:0007669"/>
    <property type="project" value="UniProtKB-KW"/>
</dbReference>
<protein>
    <recommendedName>
        <fullName evidence="6">MPN domain-containing protein</fullName>
    </recommendedName>
</protein>
<reference evidence="7 8" key="1">
    <citation type="submission" date="2019-08" db="EMBL/GenBank/DDBJ databases">
        <title>Hyperibacter terrae gen. nov., sp. nov. and Hyperibacter viscosus sp. nov., two new members in the family Rhodospirillaceae isolated from the rhizosphere of Hypericum perforatum.</title>
        <authorList>
            <person name="Noviana Z."/>
        </authorList>
    </citation>
    <scope>NUCLEOTIDE SEQUENCE [LARGE SCALE GENOMIC DNA]</scope>
    <source>
        <strain evidence="7 8">R5959</strain>
    </source>
</reference>
<dbReference type="InterPro" id="IPR028090">
    <property type="entry name" value="JAB_dom_prok"/>
</dbReference>